<comment type="caution">
    <text evidence="2">The sequence shown here is derived from an EMBL/GenBank/DDBJ whole genome shotgun (WGS) entry which is preliminary data.</text>
</comment>
<protein>
    <submittedName>
        <fullName evidence="2">Uncharacterized protein</fullName>
    </submittedName>
</protein>
<sequence>MATKSFWSLFYLLAHLGLPSLANLSPRITRNQINFTCFATPITRWSELTALRSYYEVDKAATFLPVTFSSPRSSGAAFLSELITKKNVEQNQLRLLRNSYHALVRAYGYE</sequence>
<evidence type="ECO:0000313" key="3">
    <source>
        <dbReference type="Proteomes" id="UP000835052"/>
    </source>
</evidence>
<reference evidence="2" key="1">
    <citation type="submission" date="2020-10" db="EMBL/GenBank/DDBJ databases">
        <authorList>
            <person name="Kikuchi T."/>
        </authorList>
    </citation>
    <scope>NUCLEOTIDE SEQUENCE</scope>
    <source>
        <strain evidence="2">NKZ352</strain>
    </source>
</reference>
<gene>
    <name evidence="2" type="ORF">CAUJ_LOCUS4946</name>
</gene>
<name>A0A8S1H0U8_9PELO</name>
<keyword evidence="1" id="KW-0732">Signal</keyword>
<evidence type="ECO:0000256" key="1">
    <source>
        <dbReference type="SAM" id="SignalP"/>
    </source>
</evidence>
<accession>A0A8S1H0U8</accession>
<organism evidence="2 3">
    <name type="scientific">Caenorhabditis auriculariae</name>
    <dbReference type="NCBI Taxonomy" id="2777116"/>
    <lineage>
        <taxon>Eukaryota</taxon>
        <taxon>Metazoa</taxon>
        <taxon>Ecdysozoa</taxon>
        <taxon>Nematoda</taxon>
        <taxon>Chromadorea</taxon>
        <taxon>Rhabditida</taxon>
        <taxon>Rhabditina</taxon>
        <taxon>Rhabditomorpha</taxon>
        <taxon>Rhabditoidea</taxon>
        <taxon>Rhabditidae</taxon>
        <taxon>Peloderinae</taxon>
        <taxon>Caenorhabditis</taxon>
    </lineage>
</organism>
<dbReference type="Proteomes" id="UP000835052">
    <property type="component" value="Unassembled WGS sequence"/>
</dbReference>
<evidence type="ECO:0000313" key="2">
    <source>
        <dbReference type="EMBL" id="CAD6189027.1"/>
    </source>
</evidence>
<keyword evidence="3" id="KW-1185">Reference proteome</keyword>
<feature type="chain" id="PRO_5035921413" evidence="1">
    <location>
        <begin position="23"/>
        <end position="110"/>
    </location>
</feature>
<proteinExistence type="predicted"/>
<dbReference type="EMBL" id="CAJGYM010000009">
    <property type="protein sequence ID" value="CAD6189027.1"/>
    <property type="molecule type" value="Genomic_DNA"/>
</dbReference>
<dbReference type="AlphaFoldDB" id="A0A8S1H0U8"/>
<feature type="signal peptide" evidence="1">
    <location>
        <begin position="1"/>
        <end position="22"/>
    </location>
</feature>